<accession>A0ABS5E331</accession>
<keyword evidence="2" id="KW-0902">Two-component regulatory system</keyword>
<keyword evidence="5" id="KW-0804">Transcription</keyword>
<evidence type="ECO:0000256" key="2">
    <source>
        <dbReference type="ARBA" id="ARBA00023012"/>
    </source>
</evidence>
<evidence type="ECO:0000313" key="8">
    <source>
        <dbReference type="EMBL" id="MBQ0937777.1"/>
    </source>
</evidence>
<keyword evidence="3" id="KW-0805">Transcription regulation</keyword>
<dbReference type="Proteomes" id="UP000672097">
    <property type="component" value="Unassembled WGS sequence"/>
</dbReference>
<dbReference type="InterPro" id="IPR001789">
    <property type="entry name" value="Sig_transdc_resp-reg_receiver"/>
</dbReference>
<dbReference type="PANTHER" id="PTHR48111">
    <property type="entry name" value="REGULATOR OF RPOS"/>
    <property type="match status" value="1"/>
</dbReference>
<dbReference type="RefSeq" id="WP_210811454.1">
    <property type="nucleotide sequence ID" value="NZ_JAGQDG010000009.1"/>
</dbReference>
<evidence type="ECO:0000256" key="3">
    <source>
        <dbReference type="ARBA" id="ARBA00023015"/>
    </source>
</evidence>
<evidence type="ECO:0000256" key="6">
    <source>
        <dbReference type="PROSITE-ProRule" id="PRU00169"/>
    </source>
</evidence>
<evidence type="ECO:0000259" key="7">
    <source>
        <dbReference type="PROSITE" id="PS50110"/>
    </source>
</evidence>
<dbReference type="InterPro" id="IPR039420">
    <property type="entry name" value="WalR-like"/>
</dbReference>
<reference evidence="8 9" key="1">
    <citation type="submission" date="2021-04" db="EMBL/GenBank/DDBJ databases">
        <title>The genome sequence of type strain Ideonella paludis KCTC 32238.</title>
        <authorList>
            <person name="Liu Y."/>
        </authorList>
    </citation>
    <scope>NUCLEOTIDE SEQUENCE [LARGE SCALE GENOMIC DNA]</scope>
    <source>
        <strain evidence="8 9">KCTC 32238</strain>
    </source>
</reference>
<evidence type="ECO:0000313" key="9">
    <source>
        <dbReference type="Proteomes" id="UP000672097"/>
    </source>
</evidence>
<name>A0ABS5E331_9BURK</name>
<dbReference type="PANTHER" id="PTHR48111:SF1">
    <property type="entry name" value="TWO-COMPONENT RESPONSE REGULATOR ORR33"/>
    <property type="match status" value="1"/>
</dbReference>
<dbReference type="SUPFAM" id="SSF52172">
    <property type="entry name" value="CheY-like"/>
    <property type="match status" value="1"/>
</dbReference>
<dbReference type="PROSITE" id="PS50110">
    <property type="entry name" value="RESPONSE_REGULATORY"/>
    <property type="match status" value="1"/>
</dbReference>
<evidence type="ECO:0000256" key="4">
    <source>
        <dbReference type="ARBA" id="ARBA00023125"/>
    </source>
</evidence>
<evidence type="ECO:0000256" key="5">
    <source>
        <dbReference type="ARBA" id="ARBA00023163"/>
    </source>
</evidence>
<protein>
    <submittedName>
        <fullName evidence="8">Response regulator</fullName>
    </submittedName>
</protein>
<organism evidence="8 9">
    <name type="scientific">Ideonella paludis</name>
    <dbReference type="NCBI Taxonomy" id="1233411"/>
    <lineage>
        <taxon>Bacteria</taxon>
        <taxon>Pseudomonadati</taxon>
        <taxon>Pseudomonadota</taxon>
        <taxon>Betaproteobacteria</taxon>
        <taxon>Burkholderiales</taxon>
        <taxon>Sphaerotilaceae</taxon>
        <taxon>Ideonella</taxon>
    </lineage>
</organism>
<keyword evidence="4" id="KW-0238">DNA-binding</keyword>
<feature type="domain" description="Response regulatory" evidence="7">
    <location>
        <begin position="3"/>
        <end position="120"/>
    </location>
</feature>
<dbReference type="SMART" id="SM00448">
    <property type="entry name" value="REC"/>
    <property type="match status" value="1"/>
</dbReference>
<dbReference type="CDD" id="cd17574">
    <property type="entry name" value="REC_OmpR"/>
    <property type="match status" value="1"/>
</dbReference>
<dbReference type="Gene3D" id="3.40.50.2300">
    <property type="match status" value="1"/>
</dbReference>
<dbReference type="InterPro" id="IPR011006">
    <property type="entry name" value="CheY-like_superfamily"/>
</dbReference>
<proteinExistence type="predicted"/>
<evidence type="ECO:0000256" key="1">
    <source>
        <dbReference type="ARBA" id="ARBA00022553"/>
    </source>
</evidence>
<keyword evidence="1 6" id="KW-0597">Phosphoprotein</keyword>
<comment type="caution">
    <text evidence="8">The sequence shown here is derived from an EMBL/GenBank/DDBJ whole genome shotgun (WGS) entry which is preliminary data.</text>
</comment>
<sequence length="120" mass="13221">MKRILIVEDQADIRDLIRMSLEHGDFEIHEAEDGDQGLQMAQRLAPDLVLLDVMMPGQLNGLAVCKRLKADPSRKRTKVVMLSAKNQAADKQAGLSAGADAYLVKPFSPRQLLQSVAKVI</sequence>
<dbReference type="Pfam" id="PF00072">
    <property type="entry name" value="Response_reg"/>
    <property type="match status" value="1"/>
</dbReference>
<keyword evidence="9" id="KW-1185">Reference proteome</keyword>
<feature type="modified residue" description="4-aspartylphosphate" evidence="6">
    <location>
        <position position="52"/>
    </location>
</feature>
<gene>
    <name evidence="8" type="ORF">KAK11_20800</name>
</gene>
<dbReference type="EMBL" id="JAGQDG010000009">
    <property type="protein sequence ID" value="MBQ0937777.1"/>
    <property type="molecule type" value="Genomic_DNA"/>
</dbReference>